<reference evidence="2" key="1">
    <citation type="submission" date="2021-02" db="EMBL/GenBank/DDBJ databases">
        <authorList>
            <person name="Dougan E. K."/>
            <person name="Rhodes N."/>
            <person name="Thang M."/>
            <person name="Chan C."/>
        </authorList>
    </citation>
    <scope>NUCLEOTIDE SEQUENCE</scope>
</reference>
<evidence type="ECO:0000313" key="3">
    <source>
        <dbReference type="Proteomes" id="UP000604046"/>
    </source>
</evidence>
<feature type="chain" id="PRO_5032455973" evidence="1">
    <location>
        <begin position="21"/>
        <end position="364"/>
    </location>
</feature>
<name>A0A812RTI7_9DINO</name>
<keyword evidence="1" id="KW-0732">Signal</keyword>
<dbReference type="InterPro" id="IPR050587">
    <property type="entry name" value="GNT1/Glycosyltrans_8"/>
</dbReference>
<feature type="signal peptide" evidence="1">
    <location>
        <begin position="1"/>
        <end position="20"/>
    </location>
</feature>
<comment type="caution">
    <text evidence="2">The sequence shown here is derived from an EMBL/GenBank/DDBJ whole genome shotgun (WGS) entry which is preliminary data.</text>
</comment>
<gene>
    <name evidence="2" type="primary">GUX3</name>
    <name evidence="2" type="ORF">SNAT2548_LOCUS25085</name>
</gene>
<dbReference type="SUPFAM" id="SSF53448">
    <property type="entry name" value="Nucleotide-diphospho-sugar transferases"/>
    <property type="match status" value="1"/>
</dbReference>
<dbReference type="AlphaFoldDB" id="A0A812RTI7"/>
<sequence length="364" mass="40153">MTFIRLWGLVWTAAWCWAQAFEISSASTGQVARDHGHSHDHSHVAEVSATGSLVQRSYMRHDNDYDFNTGSEADMYQLTLLEGAQRDQTTQAIVTHVCSKDWAPGALALAASLRAAGTSRNLVLMVTDTVGRRYQKLFASVFDKVYIEEPVKPHNGITRDGADCVTLQLRAWQLPYTKILYMDADIIALKTHDPVLDTFGELSARQDSGLLAQFNGGMFVLEPSADKFKKLRGLLKSQDATSTAVGSNGGIQQFLNYAFPPCAHGSQVGCWQGVLEDTYNKFTRDISETDLDADKFASLHFSGDWGGARKPWMSGCLHTSDSMTHQTGSLQGRMLQIWMNAFHQVQAPDGLEDLLHTDCPGEDG</sequence>
<dbReference type="EMBL" id="CAJNDS010002378">
    <property type="protein sequence ID" value="CAE7455540.1"/>
    <property type="molecule type" value="Genomic_DNA"/>
</dbReference>
<organism evidence="2 3">
    <name type="scientific">Symbiodinium natans</name>
    <dbReference type="NCBI Taxonomy" id="878477"/>
    <lineage>
        <taxon>Eukaryota</taxon>
        <taxon>Sar</taxon>
        <taxon>Alveolata</taxon>
        <taxon>Dinophyceae</taxon>
        <taxon>Suessiales</taxon>
        <taxon>Symbiodiniaceae</taxon>
        <taxon>Symbiodinium</taxon>
    </lineage>
</organism>
<dbReference type="PANTHER" id="PTHR11183">
    <property type="entry name" value="GLYCOGENIN SUBFAMILY MEMBER"/>
    <property type="match status" value="1"/>
</dbReference>
<dbReference type="Proteomes" id="UP000604046">
    <property type="component" value="Unassembled WGS sequence"/>
</dbReference>
<accession>A0A812RTI7</accession>
<dbReference type="InterPro" id="IPR029044">
    <property type="entry name" value="Nucleotide-diphossugar_trans"/>
</dbReference>
<dbReference type="OrthoDB" id="2014201at2759"/>
<dbReference type="Gene3D" id="3.90.550.10">
    <property type="entry name" value="Spore Coat Polysaccharide Biosynthesis Protein SpsA, Chain A"/>
    <property type="match status" value="1"/>
</dbReference>
<proteinExistence type="predicted"/>
<protein>
    <submittedName>
        <fullName evidence="2">GUX3 protein</fullName>
    </submittedName>
</protein>
<keyword evidence="3" id="KW-1185">Reference proteome</keyword>
<evidence type="ECO:0000256" key="1">
    <source>
        <dbReference type="SAM" id="SignalP"/>
    </source>
</evidence>
<evidence type="ECO:0000313" key="2">
    <source>
        <dbReference type="EMBL" id="CAE7455540.1"/>
    </source>
</evidence>